<keyword evidence="2" id="KW-1185">Reference proteome</keyword>
<dbReference type="HOGENOM" id="CLU_1968350_0_0_10"/>
<dbReference type="RefSeq" id="WP_014203015.1">
    <property type="nucleotide sequence ID" value="NC_016599.1"/>
</dbReference>
<evidence type="ECO:0000313" key="2">
    <source>
        <dbReference type="Proteomes" id="UP000005631"/>
    </source>
</evidence>
<dbReference type="Proteomes" id="UP000005631">
    <property type="component" value="Chromosome"/>
</dbReference>
<reference evidence="1 2" key="1">
    <citation type="journal article" date="2012" name="Stand. Genomic Sci.">
        <title>Genome sequence of the orange-pigmented seawater bacterium Owenweeksia hongkongensis type strain (UST20020801(T)).</title>
        <authorList>
            <person name="Riedel T."/>
            <person name="Held B."/>
            <person name="Nolan M."/>
            <person name="Lucas S."/>
            <person name="Lapidus A."/>
            <person name="Tice H."/>
            <person name="Del Rio T.G."/>
            <person name="Cheng J.F."/>
            <person name="Han C."/>
            <person name="Tapia R."/>
            <person name="Goodwin L.A."/>
            <person name="Pitluck S."/>
            <person name="Liolios K."/>
            <person name="Mavromatis K."/>
            <person name="Pagani I."/>
            <person name="Ivanova N."/>
            <person name="Mikhailova N."/>
            <person name="Pati A."/>
            <person name="Chen A."/>
            <person name="Palaniappan K."/>
            <person name="Rohde M."/>
            <person name="Tindall B.J."/>
            <person name="Detter J.C."/>
            <person name="Goker M."/>
            <person name="Woyke T."/>
            <person name="Bristow J."/>
            <person name="Eisen J.A."/>
            <person name="Markowitz V."/>
            <person name="Hugenholtz P."/>
            <person name="Klenk H.P."/>
            <person name="Kyrpides N.C."/>
        </authorList>
    </citation>
    <scope>NUCLEOTIDE SEQUENCE</scope>
    <source>
        <strain evidence="2">DSM 17368 / JCM 12287 / NRRL B-23963</strain>
    </source>
</reference>
<dbReference type="STRING" id="926562.Oweho_2703"/>
<accession>G8QZL3</accession>
<organism evidence="1 2">
    <name type="scientific">Owenweeksia hongkongensis (strain DSM 17368 / CIP 108786 / JCM 12287 / NRRL B-23963 / UST20020801)</name>
    <dbReference type="NCBI Taxonomy" id="926562"/>
    <lineage>
        <taxon>Bacteria</taxon>
        <taxon>Pseudomonadati</taxon>
        <taxon>Bacteroidota</taxon>
        <taxon>Flavobacteriia</taxon>
        <taxon>Flavobacteriales</taxon>
        <taxon>Owenweeksiaceae</taxon>
        <taxon>Owenweeksia</taxon>
    </lineage>
</organism>
<protein>
    <submittedName>
        <fullName evidence="1">Uncharacterized protein</fullName>
    </submittedName>
</protein>
<dbReference type="AlphaFoldDB" id="G8QZL3"/>
<gene>
    <name evidence="1" type="ordered locus">Oweho_2703</name>
</gene>
<evidence type="ECO:0000313" key="1">
    <source>
        <dbReference type="EMBL" id="AEV33666.1"/>
    </source>
</evidence>
<sequence length="127" mass="13998">MKHQSEAKTLEPGREGFIYLTVNCAYGQSSYTVVSWLSRGKVANQITSFQGNVVNLKLGSVADFMGKEFRVYSMVKDVIDKSDGRPDLDIQHTILVSGQSDKVAKTWEEGTQGVGAEFSFSLDVQVI</sequence>
<name>G8QZL3_OWEHD</name>
<dbReference type="EMBL" id="CP003156">
    <property type="protein sequence ID" value="AEV33666.1"/>
    <property type="molecule type" value="Genomic_DNA"/>
</dbReference>
<dbReference type="KEGG" id="oho:Oweho_2703"/>
<proteinExistence type="predicted"/>